<dbReference type="PRINTS" id="PR00081">
    <property type="entry name" value="GDHRDH"/>
</dbReference>
<dbReference type="EMBL" id="RXFQ01000039">
    <property type="protein sequence ID" value="RSZ28497.1"/>
    <property type="molecule type" value="Genomic_DNA"/>
</dbReference>
<dbReference type="Gene3D" id="3.40.50.720">
    <property type="entry name" value="NAD(P)-binding Rossmann-like Domain"/>
    <property type="match status" value="1"/>
</dbReference>
<comment type="caution">
    <text evidence="3">The sequence shown here is derived from an EMBL/GenBank/DDBJ whole genome shotgun (WGS) entry which is preliminary data.</text>
</comment>
<comment type="similarity">
    <text evidence="1 2">Belongs to the short-chain dehydrogenases/reductases (SDR) family.</text>
</comment>
<gene>
    <name evidence="3" type="ORF">EJO66_31610</name>
</gene>
<evidence type="ECO:0000256" key="2">
    <source>
        <dbReference type="RuleBase" id="RU000363"/>
    </source>
</evidence>
<reference evidence="3 4" key="1">
    <citation type="submission" date="2018-12" db="EMBL/GenBank/DDBJ databases">
        <title>The genome sequences of strain 502.</title>
        <authorList>
            <person name="Gao J."/>
            <person name="Sun J."/>
        </authorList>
    </citation>
    <scope>NUCLEOTIDE SEQUENCE [LARGE SCALE GENOMIC DNA]</scope>
    <source>
        <strain evidence="3 4">502</strain>
    </source>
</reference>
<organism evidence="3 4">
    <name type="scientific">Variovorax beijingensis</name>
    <dbReference type="NCBI Taxonomy" id="2496117"/>
    <lineage>
        <taxon>Bacteria</taxon>
        <taxon>Pseudomonadati</taxon>
        <taxon>Pseudomonadota</taxon>
        <taxon>Betaproteobacteria</taxon>
        <taxon>Burkholderiales</taxon>
        <taxon>Comamonadaceae</taxon>
        <taxon>Variovorax</taxon>
    </lineage>
</organism>
<dbReference type="InterPro" id="IPR036291">
    <property type="entry name" value="NAD(P)-bd_dom_sf"/>
</dbReference>
<evidence type="ECO:0000313" key="4">
    <source>
        <dbReference type="Proteomes" id="UP000271137"/>
    </source>
</evidence>
<dbReference type="RefSeq" id="WP_125967166.1">
    <property type="nucleotide sequence ID" value="NZ_RXFQ01000039.1"/>
</dbReference>
<accession>A0ABX9ZXY9</accession>
<name>A0ABX9ZXY9_9BURK</name>
<keyword evidence="4" id="KW-1185">Reference proteome</keyword>
<dbReference type="InterPro" id="IPR002347">
    <property type="entry name" value="SDR_fam"/>
</dbReference>
<dbReference type="PANTHER" id="PTHR42879">
    <property type="entry name" value="3-OXOACYL-(ACYL-CARRIER-PROTEIN) REDUCTASE"/>
    <property type="match status" value="1"/>
</dbReference>
<dbReference type="NCBIfam" id="NF009093">
    <property type="entry name" value="PRK12429.1"/>
    <property type="match status" value="1"/>
</dbReference>
<evidence type="ECO:0000256" key="1">
    <source>
        <dbReference type="ARBA" id="ARBA00006484"/>
    </source>
</evidence>
<dbReference type="PRINTS" id="PR00080">
    <property type="entry name" value="SDRFAMILY"/>
</dbReference>
<protein>
    <submittedName>
        <fullName evidence="3">SDR family NAD(P)-dependent oxidoreductase</fullName>
    </submittedName>
</protein>
<dbReference type="SUPFAM" id="SSF51735">
    <property type="entry name" value="NAD(P)-binding Rossmann-fold domains"/>
    <property type="match status" value="1"/>
</dbReference>
<dbReference type="PANTHER" id="PTHR42879:SF2">
    <property type="entry name" value="3-OXOACYL-[ACYL-CARRIER-PROTEIN] REDUCTASE FABG"/>
    <property type="match status" value="1"/>
</dbReference>
<dbReference type="InterPro" id="IPR050259">
    <property type="entry name" value="SDR"/>
</dbReference>
<evidence type="ECO:0000313" key="3">
    <source>
        <dbReference type="EMBL" id="RSZ28497.1"/>
    </source>
</evidence>
<sequence length="258" mass="26898">MLKTRVALITGSTQGIGLAVARKLAAAGLRVIIHGIESVSDGERLAGEIGDKRFVGYIRADLSNSDEALELIERAEKLFGGVDILVNNAGIQHVAPIEEFTLAKWDKVLSINLTAPFLLMKACLGGMRARGWGRIINVASVHGLIGSANKSAYLAAKHGLVGLTKGVALEMATSGVTANCICPGFTDTPILEAQIKAKAAAVGGSYQEGVQELLREKQPNMTLLPPAQIAAAVEFLCGDDAAGITGIAMPIDGGWTAQ</sequence>
<proteinExistence type="inferred from homology"/>
<dbReference type="Proteomes" id="UP000271137">
    <property type="component" value="Unassembled WGS sequence"/>
</dbReference>
<dbReference type="Pfam" id="PF00106">
    <property type="entry name" value="adh_short"/>
    <property type="match status" value="1"/>
</dbReference>